<evidence type="ECO:0000313" key="1">
    <source>
        <dbReference type="EMBL" id="OLZ50064.1"/>
    </source>
</evidence>
<sequence length="61" mass="6558">MTDTGVTLLPGTTLLTMGRASPNPWIPLKGRQIGTSSPMRPVCGSMIGERWRDMLGTVTGR</sequence>
<organism evidence="1 2">
    <name type="scientific">Amycolatopsis coloradensis</name>
    <dbReference type="NCBI Taxonomy" id="76021"/>
    <lineage>
        <taxon>Bacteria</taxon>
        <taxon>Bacillati</taxon>
        <taxon>Actinomycetota</taxon>
        <taxon>Actinomycetes</taxon>
        <taxon>Pseudonocardiales</taxon>
        <taxon>Pseudonocardiaceae</taxon>
        <taxon>Amycolatopsis</taxon>
    </lineage>
</organism>
<proteinExistence type="predicted"/>
<dbReference type="AlphaFoldDB" id="A0A1R0KR01"/>
<evidence type="ECO:0000313" key="2">
    <source>
        <dbReference type="Proteomes" id="UP000187486"/>
    </source>
</evidence>
<gene>
    <name evidence="1" type="ORF">BS329_20790</name>
</gene>
<dbReference type="EMBL" id="MQUQ01000011">
    <property type="protein sequence ID" value="OLZ50064.1"/>
    <property type="molecule type" value="Genomic_DNA"/>
</dbReference>
<keyword evidence="2" id="KW-1185">Reference proteome</keyword>
<dbReference type="Proteomes" id="UP000187486">
    <property type="component" value="Unassembled WGS sequence"/>
</dbReference>
<name>A0A1R0KR01_9PSEU</name>
<comment type="caution">
    <text evidence="1">The sequence shown here is derived from an EMBL/GenBank/DDBJ whole genome shotgun (WGS) entry which is preliminary data.</text>
</comment>
<dbReference type="STRING" id="76021.BS329_20790"/>
<reference evidence="1 2" key="1">
    <citation type="submission" date="2016-01" db="EMBL/GenBank/DDBJ databases">
        <title>Amycolatopsis coloradensis genome sequencing and assembly.</title>
        <authorList>
            <person name="Mayilraj S."/>
        </authorList>
    </citation>
    <scope>NUCLEOTIDE SEQUENCE [LARGE SCALE GENOMIC DNA]</scope>
    <source>
        <strain evidence="1 2">DSM 44225</strain>
    </source>
</reference>
<protein>
    <submittedName>
        <fullName evidence="1">Uncharacterized protein</fullName>
    </submittedName>
</protein>
<accession>A0A1R0KR01</accession>